<sequence>MKFTFEGFFILLKNRHLIAETGKTLPLPAGMRICDFKSALKSAAFLHYRLPAGRLLITRRKPLLVDIPYGKDVVQ</sequence>
<reference evidence="1 4" key="1">
    <citation type="submission" date="2018-08" db="EMBL/GenBank/DDBJ databases">
        <title>A genome reference for cultivated species of the human gut microbiota.</title>
        <authorList>
            <person name="Zou Y."/>
            <person name="Xue W."/>
            <person name="Luo G."/>
        </authorList>
    </citation>
    <scope>NUCLEOTIDE SEQUENCE [LARGE SCALE GENOMIC DNA]</scope>
    <source>
        <strain evidence="2 4">AF26-4BH</strain>
        <strain evidence="1">TF05-5AC</strain>
    </source>
</reference>
<evidence type="ECO:0000313" key="4">
    <source>
        <dbReference type="Proteomes" id="UP000261166"/>
    </source>
</evidence>
<evidence type="ECO:0000313" key="1">
    <source>
        <dbReference type="EMBL" id="RGE59272.1"/>
    </source>
</evidence>
<dbReference type="EMBL" id="QVLV01000009">
    <property type="protein sequence ID" value="RGE59272.1"/>
    <property type="molecule type" value="Genomic_DNA"/>
</dbReference>
<evidence type="ECO:0000313" key="3">
    <source>
        <dbReference type="Proteomes" id="UP000260812"/>
    </source>
</evidence>
<dbReference type="AlphaFoldDB" id="A0A3E3I3A2"/>
<gene>
    <name evidence="2" type="ORF">DWY69_08185</name>
    <name evidence="1" type="ORF">DXC51_15010</name>
</gene>
<comment type="caution">
    <text evidence="1">The sequence shown here is derived from an EMBL/GenBank/DDBJ whole genome shotgun (WGS) entry which is preliminary data.</text>
</comment>
<dbReference type="Proteomes" id="UP000261166">
    <property type="component" value="Unassembled WGS sequence"/>
</dbReference>
<keyword evidence="3" id="KW-1185">Reference proteome</keyword>
<organism evidence="1 3">
    <name type="scientific">Eisenbergiella massiliensis</name>
    <dbReference type="NCBI Taxonomy" id="1720294"/>
    <lineage>
        <taxon>Bacteria</taxon>
        <taxon>Bacillati</taxon>
        <taxon>Bacillota</taxon>
        <taxon>Clostridia</taxon>
        <taxon>Lachnospirales</taxon>
        <taxon>Lachnospiraceae</taxon>
        <taxon>Eisenbergiella</taxon>
    </lineage>
</organism>
<accession>A0A3E3I3A2</accession>
<protein>
    <submittedName>
        <fullName evidence="1">Uncharacterized protein</fullName>
    </submittedName>
</protein>
<evidence type="ECO:0000313" key="2">
    <source>
        <dbReference type="EMBL" id="RGE72331.1"/>
    </source>
</evidence>
<proteinExistence type="predicted"/>
<name>A0A3E3I3A2_9FIRM</name>
<dbReference type="Proteomes" id="UP000260812">
    <property type="component" value="Unassembled WGS sequence"/>
</dbReference>
<dbReference type="EMBL" id="QVLU01000006">
    <property type="protein sequence ID" value="RGE72331.1"/>
    <property type="molecule type" value="Genomic_DNA"/>
</dbReference>